<protein>
    <recommendedName>
        <fullName evidence="3">DUF2513 domain-containing protein</fullName>
    </recommendedName>
</protein>
<reference evidence="1" key="1">
    <citation type="journal article" date="2005" name="Proc. Natl. Acad. Sci. U.S.A.">
        <title>The psychrophilic lifestyle as revealed by the genome sequence of Colwellia psychrerythraea 34H through genomic and proteomic analyses.</title>
        <authorList>
            <person name="Methe B.A."/>
            <person name="Nelson K.E."/>
            <person name="Deming J.W."/>
            <person name="Momen B."/>
            <person name="Melamud E."/>
            <person name="Zhang X."/>
            <person name="Moult J."/>
            <person name="Madupu R."/>
            <person name="Nelson W.C."/>
            <person name="Dodson R.J."/>
            <person name="Brinkac L.M."/>
            <person name="Daugherty S.C."/>
            <person name="Durkin A.S."/>
            <person name="DeBoy R.T."/>
            <person name="Kolonay J.F."/>
            <person name="Sullivan S.A."/>
            <person name="Zhou L."/>
            <person name="Davidsen T.M."/>
            <person name="Wu M."/>
            <person name="Huston A.L."/>
            <person name="Lewis M."/>
            <person name="Weaver B."/>
            <person name="Weidman J.F."/>
            <person name="Khouri H."/>
            <person name="Utterback T.R."/>
            <person name="Feldblyum T.V."/>
            <person name="Fraser C.M."/>
        </authorList>
    </citation>
    <scope>NUCLEOTIDE SEQUENCE [LARGE SCALE GENOMIC DNA]</scope>
    <source>
        <strain evidence="1">34H</strain>
    </source>
</reference>
<dbReference type="RefSeq" id="WP_011041739.1">
    <property type="nucleotide sequence ID" value="NC_003910.7"/>
</dbReference>
<gene>
    <name evidence="1" type="ordered locus">CPS_0896</name>
</gene>
<accession>Q487X0</accession>
<dbReference type="AlphaFoldDB" id="Q487X0"/>
<dbReference type="HOGENOM" id="CLU_139712_1_0_6"/>
<sequence length="130" mass="14868">MRIDYEFIEQILEVFLNSDSPIVNWQNFDDLDSDKFVFHMEIMADKNLVVGINITGDLCLRNFSKGYPDGYNIILVDWRLTADGHDFAAALTKPDILLTIKDKFRKEGLSAVIDVSKKIASKQVLKLLDE</sequence>
<dbReference type="EMBL" id="CP000083">
    <property type="protein sequence ID" value="AAZ27648.1"/>
    <property type="molecule type" value="Genomic_DNA"/>
</dbReference>
<dbReference type="KEGG" id="cps:CPS_0896"/>
<evidence type="ECO:0000313" key="2">
    <source>
        <dbReference type="Proteomes" id="UP000000547"/>
    </source>
</evidence>
<organism evidence="1 2">
    <name type="scientific">Colwellia psychrerythraea (strain 34H / ATCC BAA-681)</name>
    <name type="common">Vibrio psychroerythus</name>
    <dbReference type="NCBI Taxonomy" id="167879"/>
    <lineage>
        <taxon>Bacteria</taxon>
        <taxon>Pseudomonadati</taxon>
        <taxon>Pseudomonadota</taxon>
        <taxon>Gammaproteobacteria</taxon>
        <taxon>Alteromonadales</taxon>
        <taxon>Colwelliaceae</taxon>
        <taxon>Colwellia</taxon>
    </lineage>
</organism>
<evidence type="ECO:0000313" key="1">
    <source>
        <dbReference type="EMBL" id="AAZ27648.1"/>
    </source>
</evidence>
<dbReference type="STRING" id="167879.CPS_0896"/>
<dbReference type="Proteomes" id="UP000000547">
    <property type="component" value="Chromosome"/>
</dbReference>
<proteinExistence type="predicted"/>
<evidence type="ECO:0008006" key="3">
    <source>
        <dbReference type="Google" id="ProtNLM"/>
    </source>
</evidence>
<name>Q487X0_COLP3</name>